<dbReference type="InterPro" id="IPR058564">
    <property type="entry name" value="TPR_TRAPPC9_Trs120"/>
</dbReference>
<sequence>MTSMPAIEIDVTTNDSSFSSQESILSNSLSPQGHVRHHSDENLNRFRSLSSKSNGSFGNESGIIGNGYLSVREEVKKRSNKVLMPIANLLADKPNSRPSKEDIMKSYSTAIEEYNKYTIARWLEYECVMRAIVCLMLERDYIQLEQFHRDHTGKYLDDMNTFMDHHMKAQICLNSAAMYKEMNFLRKHAFYARLSVLFELHSADGSQRTPADYRYVYPTLYKSLSGYGIRPTDQLHTISESFLGPAELQIKCLHELYTAANRAELPDAAIRHICHLLQVYYDFMEPPASMRLFDDLDSLVKVLPSTHSLNQALAVDEGKIILPAMQLTRFPMISSPSVLPLQPHLAPTLAKSKEMPSIFIYSPFAAKNENGLLWVVDCPGEVEVEVKNCRDIELVVRDLCLLADGVKFESVPARLILPPSESQNEPTSRIKLIGVPRAAGDLFITGYSCQVFGLHNVCRFQTSANKANRIKVKVVPPLAQVRLECSLPRAPIEEKNSEPSSEATVYSGQRFEHTITIVNDSDVYVRYVGLQVRQPTVAGGPPLISIDEDSGIENDDVAETTGDLLGCTLGPKSSREIKFQIFGIDPTSTADDLSEEEKVLESVTPLASAAIAATTPETESSADMDLIPYTGRLLTCDFIVRYQSEVITEDDEQFYERKSSLPIAITIVPAVTVSAWHVLPGDTPFSRYIVVDVTNSTDHDAELMYTENRRMNVLPKETCRVPLLSPCCSEVAGGAFQLAKMRGSYMMQKMEIERLRQILEAHVSRHLDIKWAVPSLKVEGYVPVGCLLSSVSLLKQLVLPAISMDFVVNDTPYVSEHDVAVALGQVVQIKAVIISSLEDPFDGFLSLDCEQEISHQMGSVNVAQHMLFLNNKKIPFRVTKSEENQENLEKCEVEFDVIFRVEGNFRVRPLITPSAEQPPLLPEDMFATPIAFSVATKLV</sequence>
<dbReference type="OrthoDB" id="27962at2759"/>
<dbReference type="GO" id="GO:0005802">
    <property type="term" value="C:trans-Golgi network"/>
    <property type="evidence" value="ECO:0007669"/>
    <property type="project" value="TreeGrafter"/>
</dbReference>
<name>A0A8S1GXA0_9PELO</name>
<evidence type="ECO:0000313" key="4">
    <source>
        <dbReference type="Proteomes" id="UP000835052"/>
    </source>
</evidence>
<evidence type="ECO:0000313" key="3">
    <source>
        <dbReference type="EMBL" id="CAD6187523.1"/>
    </source>
</evidence>
<feature type="domain" description="Trs120/TRAPPC9 TPR region" evidence="1">
    <location>
        <begin position="163"/>
        <end position="301"/>
    </location>
</feature>
<feature type="domain" description="Trs120/TRAPPC9 first Ig-like" evidence="2">
    <location>
        <begin position="352"/>
        <end position="456"/>
    </location>
</feature>
<dbReference type="InterPro" id="IPR013935">
    <property type="entry name" value="Trs120_TRAPPC9"/>
</dbReference>
<evidence type="ECO:0000259" key="1">
    <source>
        <dbReference type="Pfam" id="PF26251"/>
    </source>
</evidence>
<reference evidence="3" key="1">
    <citation type="submission" date="2020-10" db="EMBL/GenBank/DDBJ databases">
        <authorList>
            <person name="Kikuchi T."/>
        </authorList>
    </citation>
    <scope>NUCLEOTIDE SEQUENCE</scope>
    <source>
        <strain evidence="3">NKZ352</strain>
    </source>
</reference>
<proteinExistence type="predicted"/>
<evidence type="ECO:0000259" key="2">
    <source>
        <dbReference type="Pfam" id="PF26254"/>
    </source>
</evidence>
<keyword evidence="4" id="KW-1185">Reference proteome</keyword>
<comment type="caution">
    <text evidence="3">The sequence shown here is derived from an EMBL/GenBank/DDBJ whole genome shotgun (WGS) entry which is preliminary data.</text>
</comment>
<gene>
    <name evidence="3" type="ORF">CAUJ_LOCUS3442</name>
</gene>
<dbReference type="Proteomes" id="UP000835052">
    <property type="component" value="Unassembled WGS sequence"/>
</dbReference>
<dbReference type="Pfam" id="PF26251">
    <property type="entry name" value="TPR_TRAPPC9-Trs120"/>
    <property type="match status" value="1"/>
</dbReference>
<accession>A0A8S1GXA0</accession>
<organism evidence="3 4">
    <name type="scientific">Caenorhabditis auriculariae</name>
    <dbReference type="NCBI Taxonomy" id="2777116"/>
    <lineage>
        <taxon>Eukaryota</taxon>
        <taxon>Metazoa</taxon>
        <taxon>Ecdysozoa</taxon>
        <taxon>Nematoda</taxon>
        <taxon>Chromadorea</taxon>
        <taxon>Rhabditida</taxon>
        <taxon>Rhabditina</taxon>
        <taxon>Rhabditomorpha</taxon>
        <taxon>Rhabditoidea</taxon>
        <taxon>Rhabditidae</taxon>
        <taxon>Peloderinae</taxon>
        <taxon>Caenorhabditis</taxon>
    </lineage>
</organism>
<dbReference type="PANTHER" id="PTHR21512">
    <property type="entry name" value="TRAFFICKING PROTEIN PARTICLE COMPLEX SUBUNIT 9"/>
    <property type="match status" value="1"/>
</dbReference>
<dbReference type="InterPro" id="IPR058565">
    <property type="entry name" value="Ig_TRAPPC9_Trs120_1st"/>
</dbReference>
<dbReference type="EMBL" id="CAJGYM010000006">
    <property type="protein sequence ID" value="CAD6187523.1"/>
    <property type="molecule type" value="Genomic_DNA"/>
</dbReference>
<protein>
    <submittedName>
        <fullName evidence="3">Uncharacterized protein</fullName>
    </submittedName>
</protein>
<dbReference type="PANTHER" id="PTHR21512:SF5">
    <property type="entry name" value="TRAFFICKING PROTEIN PARTICLE COMPLEX SUBUNIT 9"/>
    <property type="match status" value="1"/>
</dbReference>
<dbReference type="Pfam" id="PF26254">
    <property type="entry name" value="Ig_TRAPPC9-Trs120_1st"/>
    <property type="match status" value="1"/>
</dbReference>
<dbReference type="AlphaFoldDB" id="A0A8S1GXA0"/>